<dbReference type="EMBL" id="BARW01028658">
    <property type="protein sequence ID" value="GAJ14947.1"/>
    <property type="molecule type" value="Genomic_DNA"/>
</dbReference>
<feature type="region of interest" description="Disordered" evidence="1">
    <location>
        <begin position="1"/>
        <end position="43"/>
    </location>
</feature>
<dbReference type="AlphaFoldDB" id="X1VCG9"/>
<comment type="caution">
    <text evidence="2">The sequence shown here is derived from an EMBL/GenBank/DDBJ whole genome shotgun (WGS) entry which is preliminary data.</text>
</comment>
<gene>
    <name evidence="2" type="ORF">S12H4_46220</name>
</gene>
<reference evidence="2" key="1">
    <citation type="journal article" date="2014" name="Front. Microbiol.">
        <title>High frequency of phylogenetically diverse reductive dehalogenase-homologous genes in deep subseafloor sedimentary metagenomes.</title>
        <authorList>
            <person name="Kawai M."/>
            <person name="Futagami T."/>
            <person name="Toyoda A."/>
            <person name="Takaki Y."/>
            <person name="Nishi S."/>
            <person name="Hori S."/>
            <person name="Arai W."/>
            <person name="Tsubouchi T."/>
            <person name="Morono Y."/>
            <person name="Uchiyama I."/>
            <person name="Ito T."/>
            <person name="Fujiyama A."/>
            <person name="Inagaki F."/>
            <person name="Takami H."/>
        </authorList>
    </citation>
    <scope>NUCLEOTIDE SEQUENCE</scope>
    <source>
        <strain evidence="2">Expedition CK06-06</strain>
    </source>
</reference>
<organism evidence="2">
    <name type="scientific">marine sediment metagenome</name>
    <dbReference type="NCBI Taxonomy" id="412755"/>
    <lineage>
        <taxon>unclassified sequences</taxon>
        <taxon>metagenomes</taxon>
        <taxon>ecological metagenomes</taxon>
    </lineage>
</organism>
<accession>X1VCG9</accession>
<evidence type="ECO:0000256" key="1">
    <source>
        <dbReference type="SAM" id="MobiDB-lite"/>
    </source>
</evidence>
<name>X1VCG9_9ZZZZ</name>
<proteinExistence type="predicted"/>
<sequence length="83" mass="9482">MGLDEAKREEEAYQGKPRRPEVTYMTSDQAVAADKQKRKPTAANKKYAKAFKKLAPTFKKKNGSWKKNGFKNCCKGAHKMCRK</sequence>
<protein>
    <submittedName>
        <fullName evidence="2">Uncharacterized protein</fullName>
    </submittedName>
</protein>
<evidence type="ECO:0000313" key="2">
    <source>
        <dbReference type="EMBL" id="GAJ14947.1"/>
    </source>
</evidence>
<feature type="compositionally biased region" description="Basic and acidic residues" evidence="1">
    <location>
        <begin position="1"/>
        <end position="21"/>
    </location>
</feature>